<dbReference type="InterPro" id="IPR038305">
    <property type="entry name" value="HeLo_sf"/>
</dbReference>
<gene>
    <name evidence="3" type="ORF">FTOL_12830</name>
</gene>
<evidence type="ECO:0000259" key="1">
    <source>
        <dbReference type="Pfam" id="PF14479"/>
    </source>
</evidence>
<evidence type="ECO:0008006" key="5">
    <source>
        <dbReference type="Google" id="ProtNLM"/>
    </source>
</evidence>
<sequence>MPTGVGEIIGLALGSVSLLAGFAGAVDGYHLLHQIVASDNGLKDIAAEWHVQCILFTQWGESVRADDGDACLLHHESALVRGAIAMVIAKVLSIQQSMAPKLEKYGIQAIKLPAVQGPSEDAFKKSSIWIASIRGELNRIKQVRRVKWALNDKSDFGQIVHELYKCNDNLRNLTRPTEANVLRQQTLLLETIKADQDNQNTLLSVQRDIISNPNSLIAILHRTKELQAIRPEDLARKAVCLDTAQVSFERSSVSPESFQLGIYEPQNGLRQSVFMEWKIIPAGDPAKNQLLERINALGALLSLTNASEYRRPQCLGTYDDTRYERESNGSRRIAFVYSLPTPELAIPTSLWSLLQDGTKSKTRPPLGERFTLAYRLASAVYMFHASNWLHKGLRADRIVFSSKSDITSPWITGFQYSRPAEDLSLEVRPIDDPSLDIYNHPEVGSGWTKLKDIYSLGILLWEIGYWRPVYETKFRRMSRQQVKDSLLGDLQGASGDMWDGLVGKMYMDVVRCCLTGDFGVMSGQSEQEGKVLGTVFFQKVLRELEACKA</sequence>
<evidence type="ECO:0000313" key="3">
    <source>
        <dbReference type="EMBL" id="SPJ88935.1"/>
    </source>
</evidence>
<feature type="domain" description="DUF7580" evidence="2">
    <location>
        <begin position="346"/>
        <end position="545"/>
    </location>
</feature>
<dbReference type="SUPFAM" id="SSF56112">
    <property type="entry name" value="Protein kinase-like (PK-like)"/>
    <property type="match status" value="1"/>
</dbReference>
<dbReference type="PANTHER" id="PTHR37542">
    <property type="entry name" value="HELO DOMAIN-CONTAINING PROTEIN-RELATED"/>
    <property type="match status" value="1"/>
</dbReference>
<reference evidence="3" key="1">
    <citation type="submission" date="2018-03" db="EMBL/GenBank/DDBJ databases">
        <authorList>
            <person name="Guldener U."/>
        </authorList>
    </citation>
    <scope>NUCLEOTIDE SEQUENCE</scope>
</reference>
<dbReference type="InterPro" id="IPR029498">
    <property type="entry name" value="HeLo_dom"/>
</dbReference>
<dbReference type="InterPro" id="IPR056002">
    <property type="entry name" value="DUF7580"/>
</dbReference>
<comment type="caution">
    <text evidence="3">The sequence shown here is derived from an EMBL/GenBank/DDBJ whole genome shotgun (WGS) entry which is preliminary data.</text>
</comment>
<feature type="domain" description="Prion-inhibition and propagation HeLo" evidence="1">
    <location>
        <begin position="10"/>
        <end position="193"/>
    </location>
</feature>
<evidence type="ECO:0000259" key="2">
    <source>
        <dbReference type="Pfam" id="PF24476"/>
    </source>
</evidence>
<dbReference type="PANTHER" id="PTHR37542:SF3">
    <property type="entry name" value="PRION-INHIBITION AND PROPAGATION HELO DOMAIN-CONTAINING PROTEIN"/>
    <property type="match status" value="1"/>
</dbReference>
<evidence type="ECO:0000313" key="4">
    <source>
        <dbReference type="Proteomes" id="UP001187734"/>
    </source>
</evidence>
<keyword evidence="4" id="KW-1185">Reference proteome</keyword>
<dbReference type="Pfam" id="PF24476">
    <property type="entry name" value="DUF7580"/>
    <property type="match status" value="1"/>
</dbReference>
<organism evidence="3 4">
    <name type="scientific">Fusarium torulosum</name>
    <dbReference type="NCBI Taxonomy" id="33205"/>
    <lineage>
        <taxon>Eukaryota</taxon>
        <taxon>Fungi</taxon>
        <taxon>Dikarya</taxon>
        <taxon>Ascomycota</taxon>
        <taxon>Pezizomycotina</taxon>
        <taxon>Sordariomycetes</taxon>
        <taxon>Hypocreomycetidae</taxon>
        <taxon>Hypocreales</taxon>
        <taxon>Nectriaceae</taxon>
        <taxon>Fusarium</taxon>
    </lineage>
</organism>
<protein>
    <recommendedName>
        <fullName evidence="5">Protein kinase domain-containing protein</fullName>
    </recommendedName>
</protein>
<name>A0AAE8MMM2_9HYPO</name>
<dbReference type="Gene3D" id="1.20.120.1020">
    <property type="entry name" value="Prion-inhibition and propagation, HeLo domain"/>
    <property type="match status" value="1"/>
</dbReference>
<dbReference type="EMBL" id="ONZP01000657">
    <property type="protein sequence ID" value="SPJ88935.1"/>
    <property type="molecule type" value="Genomic_DNA"/>
</dbReference>
<dbReference type="AlphaFoldDB" id="A0AAE8MMM2"/>
<dbReference type="InterPro" id="IPR011009">
    <property type="entry name" value="Kinase-like_dom_sf"/>
</dbReference>
<dbReference type="Gene3D" id="1.10.510.10">
    <property type="entry name" value="Transferase(Phosphotransferase) domain 1"/>
    <property type="match status" value="1"/>
</dbReference>
<proteinExistence type="predicted"/>
<accession>A0AAE8MMM2</accession>
<dbReference type="Pfam" id="PF14479">
    <property type="entry name" value="HeLo"/>
    <property type="match status" value="1"/>
</dbReference>
<dbReference type="Proteomes" id="UP001187734">
    <property type="component" value="Unassembled WGS sequence"/>
</dbReference>